<sequence>MHTGPLSWMPLERSLQVTSNIAGTALTCYPGVLFKSKIQNFAFMLIRNVSSL</sequence>
<dbReference type="EMBL" id="GBXM01072522">
    <property type="protein sequence ID" value="JAH36055.1"/>
    <property type="molecule type" value="Transcribed_RNA"/>
</dbReference>
<reference evidence="1" key="1">
    <citation type="submission" date="2014-11" db="EMBL/GenBank/DDBJ databases">
        <authorList>
            <person name="Amaro Gonzalez C."/>
        </authorList>
    </citation>
    <scope>NUCLEOTIDE SEQUENCE</scope>
</reference>
<protein>
    <submittedName>
        <fullName evidence="1">Uncharacterized protein</fullName>
    </submittedName>
</protein>
<name>A0A0E9S5W3_ANGAN</name>
<reference evidence="1" key="2">
    <citation type="journal article" date="2015" name="Fish Shellfish Immunol.">
        <title>Early steps in the European eel (Anguilla anguilla)-Vibrio vulnificus interaction in the gills: Role of the RtxA13 toxin.</title>
        <authorList>
            <person name="Callol A."/>
            <person name="Pajuelo D."/>
            <person name="Ebbesson L."/>
            <person name="Teles M."/>
            <person name="MacKenzie S."/>
            <person name="Amaro C."/>
        </authorList>
    </citation>
    <scope>NUCLEOTIDE SEQUENCE</scope>
</reference>
<dbReference type="EMBL" id="GBXM01035160">
    <property type="protein sequence ID" value="JAH73417.1"/>
    <property type="molecule type" value="Transcribed_RNA"/>
</dbReference>
<accession>A0A0E9S5W3</accession>
<dbReference type="AlphaFoldDB" id="A0A0E9S5W3"/>
<proteinExistence type="predicted"/>
<organism evidence="1">
    <name type="scientific">Anguilla anguilla</name>
    <name type="common">European freshwater eel</name>
    <name type="synonym">Muraena anguilla</name>
    <dbReference type="NCBI Taxonomy" id="7936"/>
    <lineage>
        <taxon>Eukaryota</taxon>
        <taxon>Metazoa</taxon>
        <taxon>Chordata</taxon>
        <taxon>Craniata</taxon>
        <taxon>Vertebrata</taxon>
        <taxon>Euteleostomi</taxon>
        <taxon>Actinopterygii</taxon>
        <taxon>Neopterygii</taxon>
        <taxon>Teleostei</taxon>
        <taxon>Anguilliformes</taxon>
        <taxon>Anguillidae</taxon>
        <taxon>Anguilla</taxon>
    </lineage>
</organism>
<evidence type="ECO:0000313" key="1">
    <source>
        <dbReference type="EMBL" id="JAH36055.1"/>
    </source>
</evidence>